<feature type="transmembrane region" description="Helical" evidence="1">
    <location>
        <begin position="57"/>
        <end position="85"/>
    </location>
</feature>
<dbReference type="RefSeq" id="WP_023586926.1">
    <property type="nucleotide sequence ID" value="NZ_ASHX02000001.1"/>
</dbReference>
<keyword evidence="3" id="KW-1185">Reference proteome</keyword>
<reference evidence="2 3" key="1">
    <citation type="journal article" date="2013" name="Genome Announc.">
        <title>Genome Sequence of Streptomyces violaceusniger Strain SPC6, a Halotolerant Streptomycete That Exhibits Rapid Growth and Development.</title>
        <authorList>
            <person name="Chen X."/>
            <person name="Zhang B."/>
            <person name="Zhang W."/>
            <person name="Wu X."/>
            <person name="Zhang M."/>
            <person name="Chen T."/>
            <person name="Liu G."/>
            <person name="Dyson P."/>
        </authorList>
    </citation>
    <scope>NUCLEOTIDE SEQUENCE [LARGE SCALE GENOMIC DNA]</scope>
    <source>
        <strain evidence="2 3">SPC6</strain>
    </source>
</reference>
<dbReference type="EMBL" id="ASHX02000001">
    <property type="protein sequence ID" value="OEJ94737.1"/>
    <property type="molecule type" value="Genomic_DNA"/>
</dbReference>
<comment type="caution">
    <text evidence="2">The sequence shown here is derived from an EMBL/GenBank/DDBJ whole genome shotgun (WGS) entry which is preliminary data.</text>
</comment>
<sequence>MRTATRFDQRMYALMNRREGAPLFATAGRRRALVAAHVLLTAATATAWLALVVGDAYWALFALVGLLLPWVVATGAINGATRGLLELRGRMLDERQLAERDRVRAIAHRVTTALLLAGTAGYGALLWATEVRADGTLLFTVLFAALVAHWLTPLWVAGLRAEDDVRGDADDLH</sequence>
<evidence type="ECO:0000313" key="3">
    <source>
        <dbReference type="Proteomes" id="UP000095329"/>
    </source>
</evidence>
<keyword evidence="1" id="KW-0472">Membrane</keyword>
<accession>A0A1D3DQY2</accession>
<feature type="transmembrane region" description="Helical" evidence="1">
    <location>
        <begin position="106"/>
        <end position="125"/>
    </location>
</feature>
<dbReference type="eggNOG" id="ENOG502ZFWP">
    <property type="taxonomic scope" value="Bacteria"/>
</dbReference>
<name>A0A1D3DQY2_9ACTN</name>
<protein>
    <submittedName>
        <fullName evidence="2">Uncharacterized protein</fullName>
    </submittedName>
</protein>
<feature type="transmembrane region" description="Helical" evidence="1">
    <location>
        <begin position="137"/>
        <end position="157"/>
    </location>
</feature>
<evidence type="ECO:0000313" key="2">
    <source>
        <dbReference type="EMBL" id="OEJ94737.1"/>
    </source>
</evidence>
<keyword evidence="1" id="KW-0812">Transmembrane</keyword>
<proteinExistence type="predicted"/>
<dbReference type="STRING" id="1306406.J116_009885"/>
<dbReference type="Proteomes" id="UP000095329">
    <property type="component" value="Unassembled WGS sequence"/>
</dbReference>
<keyword evidence="1" id="KW-1133">Transmembrane helix</keyword>
<organism evidence="2 3">
    <name type="scientific">Streptomyces thermolilacinus SPC6</name>
    <dbReference type="NCBI Taxonomy" id="1306406"/>
    <lineage>
        <taxon>Bacteria</taxon>
        <taxon>Bacillati</taxon>
        <taxon>Actinomycetota</taxon>
        <taxon>Actinomycetes</taxon>
        <taxon>Kitasatosporales</taxon>
        <taxon>Streptomycetaceae</taxon>
        <taxon>Streptomyces</taxon>
    </lineage>
</organism>
<gene>
    <name evidence="2" type="ORF">J116_009885</name>
</gene>
<evidence type="ECO:0000256" key="1">
    <source>
        <dbReference type="SAM" id="Phobius"/>
    </source>
</evidence>
<dbReference type="OrthoDB" id="4245237at2"/>
<dbReference type="AlphaFoldDB" id="A0A1D3DQY2"/>